<dbReference type="AlphaFoldDB" id="A0A2X3JEQ0"/>
<keyword evidence="1" id="KW-1133">Transmembrane helix</keyword>
<keyword evidence="1" id="KW-0472">Membrane</keyword>
<organism evidence="2 3">
    <name type="scientific">Cedecea neteri</name>
    <dbReference type="NCBI Taxonomy" id="158822"/>
    <lineage>
        <taxon>Bacteria</taxon>
        <taxon>Pseudomonadati</taxon>
        <taxon>Pseudomonadota</taxon>
        <taxon>Gammaproteobacteria</taxon>
        <taxon>Enterobacterales</taxon>
        <taxon>Enterobacteriaceae</taxon>
        <taxon>Cedecea</taxon>
    </lineage>
</organism>
<name>A0A2X3JEQ0_9ENTR</name>
<accession>A0A2X3JEQ0</accession>
<dbReference type="Proteomes" id="UP000251197">
    <property type="component" value="Unassembled WGS sequence"/>
</dbReference>
<evidence type="ECO:0000313" key="3">
    <source>
        <dbReference type="Proteomes" id="UP000251197"/>
    </source>
</evidence>
<keyword evidence="1" id="KW-0812">Transmembrane</keyword>
<sequence>MGGIVGITYFYVDNKIREKHKIAGLLVAFVGAGLIGLYYHMKVNSVLEEYKPQRNDIIEYFKEKDLSRKKEAEKEKKIMDAKVAEAKRLSDAKKLHDSLPHAVDSETAMGAILDIPAVTSVVVSRGGMFFMLLQVVLIA</sequence>
<evidence type="ECO:0000313" key="2">
    <source>
        <dbReference type="EMBL" id="SQC93394.1"/>
    </source>
</evidence>
<evidence type="ECO:0000256" key="1">
    <source>
        <dbReference type="SAM" id="Phobius"/>
    </source>
</evidence>
<protein>
    <submittedName>
        <fullName evidence="2">Uncharacterized protein</fullName>
    </submittedName>
</protein>
<feature type="transmembrane region" description="Helical" evidence="1">
    <location>
        <begin position="115"/>
        <end position="138"/>
    </location>
</feature>
<feature type="transmembrane region" description="Helical" evidence="1">
    <location>
        <begin position="22"/>
        <end position="41"/>
    </location>
</feature>
<reference evidence="2 3" key="1">
    <citation type="submission" date="2018-06" db="EMBL/GenBank/DDBJ databases">
        <authorList>
            <consortium name="Pathogen Informatics"/>
            <person name="Doyle S."/>
        </authorList>
    </citation>
    <scope>NUCLEOTIDE SEQUENCE [LARGE SCALE GENOMIC DNA]</scope>
    <source>
        <strain evidence="2 3">NCTC12120</strain>
    </source>
</reference>
<gene>
    <name evidence="2" type="ORF">NCTC12120_06508</name>
</gene>
<dbReference type="EMBL" id="UAVU01000010">
    <property type="protein sequence ID" value="SQC93394.1"/>
    <property type="molecule type" value="Genomic_DNA"/>
</dbReference>
<proteinExistence type="predicted"/>